<evidence type="ECO:0000259" key="2">
    <source>
        <dbReference type="PROSITE" id="PS50188"/>
    </source>
</evidence>
<keyword evidence="4" id="KW-1185">Reference proteome</keyword>
<dbReference type="Pfam" id="PF00622">
    <property type="entry name" value="SPRY"/>
    <property type="match status" value="1"/>
</dbReference>
<feature type="compositionally biased region" description="Polar residues" evidence="1">
    <location>
        <begin position="1"/>
        <end position="17"/>
    </location>
</feature>
<feature type="region of interest" description="Disordered" evidence="1">
    <location>
        <begin position="1"/>
        <end position="51"/>
    </location>
</feature>
<dbReference type="EMBL" id="JAOPGA020000802">
    <property type="protein sequence ID" value="KAL0481983.1"/>
    <property type="molecule type" value="Genomic_DNA"/>
</dbReference>
<accession>A0AAW2YX04</accession>
<reference evidence="3 4" key="1">
    <citation type="submission" date="2024-03" db="EMBL/GenBank/DDBJ databases">
        <title>The Acrasis kona genome and developmental transcriptomes reveal deep origins of eukaryotic multicellular pathways.</title>
        <authorList>
            <person name="Sheikh S."/>
            <person name="Fu C.-J."/>
            <person name="Brown M.W."/>
            <person name="Baldauf S.L."/>
        </authorList>
    </citation>
    <scope>NUCLEOTIDE SEQUENCE [LARGE SCALE GENOMIC DNA]</scope>
    <source>
        <strain evidence="3 4">ATCC MYA-3509</strain>
    </source>
</reference>
<dbReference type="SMART" id="SM00449">
    <property type="entry name" value="SPRY"/>
    <property type="match status" value="1"/>
</dbReference>
<dbReference type="PANTHER" id="PTHR12245:SF5">
    <property type="entry name" value="SPRY DOMAIN-CONTAINING SOCS BOX PROTEIN 3"/>
    <property type="match status" value="1"/>
</dbReference>
<feature type="domain" description="B30.2/SPRY" evidence="2">
    <location>
        <begin position="314"/>
        <end position="508"/>
    </location>
</feature>
<dbReference type="InterPro" id="IPR050672">
    <property type="entry name" value="FBXO45-Fsn/SPSB_families"/>
</dbReference>
<dbReference type="Proteomes" id="UP001431209">
    <property type="component" value="Unassembled WGS sequence"/>
</dbReference>
<dbReference type="Gene3D" id="2.60.120.920">
    <property type="match status" value="1"/>
</dbReference>
<dbReference type="SUPFAM" id="SSF49899">
    <property type="entry name" value="Concanavalin A-like lectins/glucanases"/>
    <property type="match status" value="1"/>
</dbReference>
<dbReference type="InterPro" id="IPR003877">
    <property type="entry name" value="SPRY_dom"/>
</dbReference>
<dbReference type="SUPFAM" id="SSF57845">
    <property type="entry name" value="B-box zinc-binding domain"/>
    <property type="match status" value="1"/>
</dbReference>
<protein>
    <recommendedName>
        <fullName evidence="2">B30.2/SPRY domain-containing protein</fullName>
    </recommendedName>
</protein>
<evidence type="ECO:0000313" key="4">
    <source>
        <dbReference type="Proteomes" id="UP001431209"/>
    </source>
</evidence>
<dbReference type="PROSITE" id="PS50188">
    <property type="entry name" value="B302_SPRY"/>
    <property type="match status" value="1"/>
</dbReference>
<dbReference type="CDD" id="cd11709">
    <property type="entry name" value="SPRY"/>
    <property type="match status" value="1"/>
</dbReference>
<proteinExistence type="predicted"/>
<dbReference type="InterPro" id="IPR001870">
    <property type="entry name" value="B30.2/SPRY"/>
</dbReference>
<dbReference type="AlphaFoldDB" id="A0AAW2YX04"/>
<organism evidence="3 4">
    <name type="scientific">Acrasis kona</name>
    <dbReference type="NCBI Taxonomy" id="1008807"/>
    <lineage>
        <taxon>Eukaryota</taxon>
        <taxon>Discoba</taxon>
        <taxon>Heterolobosea</taxon>
        <taxon>Tetramitia</taxon>
        <taxon>Eutetramitia</taxon>
        <taxon>Acrasidae</taxon>
        <taxon>Acrasis</taxon>
    </lineage>
</organism>
<comment type="caution">
    <text evidence="3">The sequence shown here is derived from an EMBL/GenBank/DDBJ whole genome shotgun (WGS) entry which is preliminary data.</text>
</comment>
<dbReference type="InterPro" id="IPR043136">
    <property type="entry name" value="B30.2/SPRY_sf"/>
</dbReference>
<feature type="compositionally biased region" description="Low complexity" evidence="1">
    <location>
        <begin position="21"/>
        <end position="43"/>
    </location>
</feature>
<sequence>MLDKSSTMLTPSKQKTNLLPYAISPSSTLSSSKATPQSSKYSSANTSPKSPKKIVHRFDTIIINCPRCYVENYFSLKTDLNDVLVKDVEMEEECHNWESRAPNCANECGKSSEIECLSCGVLCTQCSDQVHSNPLFAKHIRVALDDHLTYNCTRHPEQIFEYYDKHEDKLLCKVCLDVNQYKQKDCVPIDDYGQQCRKYLSQLQTTLHTELISIDDDVEVVKRTIEKLHENDRECEMYIYSVWELVINAIEEKRSKMLSESKATIREKIFKLHKQSKGLELLRSQLQAHEGTITNSLKGNAKVAAVCKQRCSALAKIQWEDLRSEPCTVSTTNLKIDVEPLLQRIATTGVMNESPKVTGRFKFSQKFIKTTPPKWAMLVASPSLTKVVNFFTIRIDTLKKRGDNWDVSIGITTEKYDRTDTTALVGYNTHSWGLMTEGCKMYDSHAVVYGPELEEGDTVTILLHYDSASLEFIVNDTSLGIAYRNIPVHKAIYPAISSICDDFKFTVE</sequence>
<evidence type="ECO:0000256" key="1">
    <source>
        <dbReference type="SAM" id="MobiDB-lite"/>
    </source>
</evidence>
<name>A0AAW2YX04_9EUKA</name>
<dbReference type="InterPro" id="IPR013320">
    <property type="entry name" value="ConA-like_dom_sf"/>
</dbReference>
<gene>
    <name evidence="3" type="ORF">AKO1_013174</name>
</gene>
<dbReference type="PANTHER" id="PTHR12245">
    <property type="entry name" value="SPRY DOMAIN CONTAINING SOCS BOX PROTEIN"/>
    <property type="match status" value="1"/>
</dbReference>
<evidence type="ECO:0000313" key="3">
    <source>
        <dbReference type="EMBL" id="KAL0481983.1"/>
    </source>
</evidence>